<accession>A0A2N1MQX3</accession>
<reference evidence="1 2" key="2">
    <citation type="submission" date="2017-10" db="EMBL/GenBank/DDBJ databases">
        <title>Extensive intraspecific genome diversity in a model arbuscular mycorrhizal fungus.</title>
        <authorList>
            <person name="Chen E.C.H."/>
            <person name="Morin E."/>
            <person name="Baudet D."/>
            <person name="Noel J."/>
            <person name="Ndikumana S."/>
            <person name="Charron P."/>
            <person name="St-Onge C."/>
            <person name="Giorgi J."/>
            <person name="Grigoriev I.V."/>
            <person name="Roux C."/>
            <person name="Martin F.M."/>
            <person name="Corradi N."/>
        </authorList>
    </citation>
    <scope>NUCLEOTIDE SEQUENCE [LARGE SCALE GENOMIC DNA]</scope>
    <source>
        <strain evidence="1 2">C2</strain>
    </source>
</reference>
<protein>
    <submittedName>
        <fullName evidence="1">Uncharacterized protein</fullName>
    </submittedName>
</protein>
<dbReference type="Proteomes" id="UP000233469">
    <property type="component" value="Unassembled WGS sequence"/>
</dbReference>
<organism evidence="1 2">
    <name type="scientific">Rhizophagus irregularis</name>
    <dbReference type="NCBI Taxonomy" id="588596"/>
    <lineage>
        <taxon>Eukaryota</taxon>
        <taxon>Fungi</taxon>
        <taxon>Fungi incertae sedis</taxon>
        <taxon>Mucoromycota</taxon>
        <taxon>Glomeromycotina</taxon>
        <taxon>Glomeromycetes</taxon>
        <taxon>Glomerales</taxon>
        <taxon>Glomeraceae</taxon>
        <taxon>Rhizophagus</taxon>
    </lineage>
</organism>
<dbReference type="EMBL" id="LLXL01001519">
    <property type="protein sequence ID" value="PKK64035.1"/>
    <property type="molecule type" value="Genomic_DNA"/>
</dbReference>
<proteinExistence type="predicted"/>
<comment type="caution">
    <text evidence="1">The sequence shown here is derived from an EMBL/GenBank/DDBJ whole genome shotgun (WGS) entry which is preliminary data.</text>
</comment>
<gene>
    <name evidence="1" type="ORF">RhiirC2_117723</name>
</gene>
<sequence length="78" mass="9133">MTEKEAKIFECAQLVTRNFFLNISASSTGDNIMNEDTFVHRYCHLMLEEIFNVTNYKLFWANEESSTSKERRKSDGKS</sequence>
<reference evidence="1 2" key="1">
    <citation type="submission" date="2016-04" db="EMBL/GenBank/DDBJ databases">
        <title>Genome analyses suggest a sexual origin of heterokaryosis in a supposedly ancient asexual fungus.</title>
        <authorList>
            <person name="Ropars J."/>
            <person name="Sedzielewska K."/>
            <person name="Noel J."/>
            <person name="Charron P."/>
            <person name="Farinelli L."/>
            <person name="Marton T."/>
            <person name="Kruger M."/>
            <person name="Pelin A."/>
            <person name="Brachmann A."/>
            <person name="Corradi N."/>
        </authorList>
    </citation>
    <scope>NUCLEOTIDE SEQUENCE [LARGE SCALE GENOMIC DNA]</scope>
    <source>
        <strain evidence="1 2">C2</strain>
    </source>
</reference>
<dbReference type="AlphaFoldDB" id="A0A2N1MQX3"/>
<name>A0A2N1MQX3_9GLOM</name>
<dbReference type="VEuPathDB" id="FungiDB:FUN_019230"/>
<evidence type="ECO:0000313" key="2">
    <source>
        <dbReference type="Proteomes" id="UP000233469"/>
    </source>
</evidence>
<evidence type="ECO:0000313" key="1">
    <source>
        <dbReference type="EMBL" id="PKK64035.1"/>
    </source>
</evidence>